<evidence type="ECO:0000256" key="1">
    <source>
        <dbReference type="SAM" id="MobiDB-lite"/>
    </source>
</evidence>
<sequence>KDLETKLRYLTQLVYPAISEKSKERQDKMMARFNKASRLTDSPNGTMAMARDERRE</sequence>
<feature type="region of interest" description="Disordered" evidence="1">
    <location>
        <begin position="34"/>
        <end position="56"/>
    </location>
</feature>
<evidence type="ECO:0000313" key="2">
    <source>
        <dbReference type="EMBL" id="OAQ35499.1"/>
    </source>
</evidence>
<evidence type="ECO:0000313" key="3">
    <source>
        <dbReference type="Proteomes" id="UP000078512"/>
    </source>
</evidence>
<dbReference type="EMBL" id="KV442014">
    <property type="protein sequence ID" value="OAQ35499.1"/>
    <property type="molecule type" value="Genomic_DNA"/>
</dbReference>
<name>A0A197KGJ8_9FUNG</name>
<protein>
    <submittedName>
        <fullName evidence="2">Uncharacterized protein</fullName>
    </submittedName>
</protein>
<feature type="non-terminal residue" evidence="2">
    <location>
        <position position="1"/>
    </location>
</feature>
<accession>A0A197KGJ8</accession>
<organism evidence="2 3">
    <name type="scientific">Linnemannia elongata AG-77</name>
    <dbReference type="NCBI Taxonomy" id="1314771"/>
    <lineage>
        <taxon>Eukaryota</taxon>
        <taxon>Fungi</taxon>
        <taxon>Fungi incertae sedis</taxon>
        <taxon>Mucoromycota</taxon>
        <taxon>Mortierellomycotina</taxon>
        <taxon>Mortierellomycetes</taxon>
        <taxon>Mortierellales</taxon>
        <taxon>Mortierellaceae</taxon>
        <taxon>Linnemannia</taxon>
    </lineage>
</organism>
<gene>
    <name evidence="2" type="ORF">K457DRAFT_66306</name>
</gene>
<dbReference type="Proteomes" id="UP000078512">
    <property type="component" value="Unassembled WGS sequence"/>
</dbReference>
<dbReference type="OrthoDB" id="10267344at2759"/>
<dbReference type="AlphaFoldDB" id="A0A197KGJ8"/>
<keyword evidence="3" id="KW-1185">Reference proteome</keyword>
<proteinExistence type="predicted"/>
<reference evidence="2 3" key="1">
    <citation type="submission" date="2016-05" db="EMBL/GenBank/DDBJ databases">
        <title>Genome sequencing reveals origins of a unique bacterial endosymbiosis in the earliest lineages of terrestrial Fungi.</title>
        <authorList>
            <consortium name="DOE Joint Genome Institute"/>
            <person name="Uehling J."/>
            <person name="Gryganskyi A."/>
            <person name="Hameed K."/>
            <person name="Tschaplinski T."/>
            <person name="Misztal P."/>
            <person name="Wu S."/>
            <person name="Desiro A."/>
            <person name="Vande Pol N."/>
            <person name="Du Z.-Y."/>
            <person name="Zienkiewicz A."/>
            <person name="Zienkiewicz K."/>
            <person name="Morin E."/>
            <person name="Tisserant E."/>
            <person name="Splivallo R."/>
            <person name="Hainaut M."/>
            <person name="Henrissat B."/>
            <person name="Ohm R."/>
            <person name="Kuo A."/>
            <person name="Yan J."/>
            <person name="Lipzen A."/>
            <person name="Nolan M."/>
            <person name="Labutti K."/>
            <person name="Barry K."/>
            <person name="Goldstein A."/>
            <person name="Labbe J."/>
            <person name="Schadt C."/>
            <person name="Tuskan G."/>
            <person name="Grigoriev I."/>
            <person name="Martin F."/>
            <person name="Vilgalys R."/>
            <person name="Bonito G."/>
        </authorList>
    </citation>
    <scope>NUCLEOTIDE SEQUENCE [LARGE SCALE GENOMIC DNA]</scope>
    <source>
        <strain evidence="2 3">AG-77</strain>
    </source>
</reference>